<dbReference type="PANTHER" id="PTHR22854:SF2">
    <property type="entry name" value="INDOLE-3-GLYCEROL-PHOSPHATE SYNTHASE"/>
    <property type="match status" value="1"/>
</dbReference>
<evidence type="ECO:0000259" key="9">
    <source>
        <dbReference type="Pfam" id="PF00218"/>
    </source>
</evidence>
<dbReference type="AlphaFoldDB" id="A0A7C3QTL9"/>
<organism evidence="10">
    <name type="scientific">Leptospirillum ferriphilum</name>
    <dbReference type="NCBI Taxonomy" id="178606"/>
    <lineage>
        <taxon>Bacteria</taxon>
        <taxon>Pseudomonadati</taxon>
        <taxon>Nitrospirota</taxon>
        <taxon>Nitrospiria</taxon>
        <taxon>Nitrospirales</taxon>
        <taxon>Nitrospiraceae</taxon>
        <taxon>Leptospirillum</taxon>
    </lineage>
</organism>
<evidence type="ECO:0000256" key="8">
    <source>
        <dbReference type="ARBA" id="ARBA00023239"/>
    </source>
</evidence>
<dbReference type="EC" id="4.1.1.48" evidence="3"/>
<gene>
    <name evidence="10" type="ORF">ENX03_00235</name>
</gene>
<comment type="pathway">
    <text evidence="2">Amino-acid biosynthesis; L-tryptophan biosynthesis; L-tryptophan from chorismate: step 4/5.</text>
</comment>
<sequence length="273" mass="30292">MDRPVKDHPFLNTIVQSKLAEVEKAEDEYPLFRLQETVRNASRNPLPLRDAWQRGNGVRTIAETKGKSPSRGVIRDPYEPESIVSGYLANGASGISVLTDGPFFGGSPNDLRILKDKLDPENRVPFLRKDFLLTPYQIWESRAMGADIVLLIARILSPRKLAELIGIARCLGLSALIEVHSREELDQALDAGADLVGVNHRDLDTMRMNMELSEKLVPHIPSDVLRVAESGLKGARDRIRMEQMGYDAVLVGESFLSAPDPGAALREFLLDVD</sequence>
<dbReference type="PANTHER" id="PTHR22854">
    <property type="entry name" value="TRYPTOPHAN BIOSYNTHESIS PROTEIN"/>
    <property type="match status" value="1"/>
</dbReference>
<dbReference type="UniPathway" id="UPA00035">
    <property type="reaction ID" value="UER00043"/>
</dbReference>
<evidence type="ECO:0000256" key="5">
    <source>
        <dbReference type="ARBA" id="ARBA00022793"/>
    </source>
</evidence>
<evidence type="ECO:0000256" key="6">
    <source>
        <dbReference type="ARBA" id="ARBA00022822"/>
    </source>
</evidence>
<protein>
    <recommendedName>
        <fullName evidence="3">indole-3-glycerol-phosphate synthase</fullName>
        <ecNumber evidence="3">4.1.1.48</ecNumber>
    </recommendedName>
</protein>
<keyword evidence="6" id="KW-0822">Tryptophan biosynthesis</keyword>
<feature type="domain" description="Indole-3-glycerol phosphate synthase" evidence="9">
    <location>
        <begin position="11"/>
        <end position="267"/>
    </location>
</feature>
<dbReference type="InterPro" id="IPR045186">
    <property type="entry name" value="Indole-3-glycerol_P_synth"/>
</dbReference>
<dbReference type="InterPro" id="IPR011060">
    <property type="entry name" value="RibuloseP-bd_barrel"/>
</dbReference>
<accession>A0A7C3QTL9</accession>
<proteinExistence type="predicted"/>
<reference evidence="10" key="1">
    <citation type="journal article" date="2020" name="mSystems">
        <title>Genome- and Community-Level Interaction Insights into Carbon Utilization and Element Cycling Functions of Hydrothermarchaeota in Hydrothermal Sediment.</title>
        <authorList>
            <person name="Zhou Z."/>
            <person name="Liu Y."/>
            <person name="Xu W."/>
            <person name="Pan J."/>
            <person name="Luo Z.H."/>
            <person name="Li M."/>
        </authorList>
    </citation>
    <scope>NUCLEOTIDE SEQUENCE [LARGE SCALE GENOMIC DNA]</scope>
    <source>
        <strain evidence="10">SpSt-902</strain>
    </source>
</reference>
<dbReference type="Gene3D" id="3.20.20.70">
    <property type="entry name" value="Aldolase class I"/>
    <property type="match status" value="1"/>
</dbReference>
<dbReference type="GO" id="GO:0000162">
    <property type="term" value="P:L-tryptophan biosynthetic process"/>
    <property type="evidence" value="ECO:0007669"/>
    <property type="project" value="UniProtKB-UniPathway"/>
</dbReference>
<evidence type="ECO:0000256" key="2">
    <source>
        <dbReference type="ARBA" id="ARBA00004696"/>
    </source>
</evidence>
<dbReference type="SUPFAM" id="SSF51366">
    <property type="entry name" value="Ribulose-phoshate binding barrel"/>
    <property type="match status" value="1"/>
</dbReference>
<evidence type="ECO:0000256" key="3">
    <source>
        <dbReference type="ARBA" id="ARBA00012362"/>
    </source>
</evidence>
<dbReference type="EMBL" id="DTMM01000005">
    <property type="protein sequence ID" value="HFT92369.1"/>
    <property type="molecule type" value="Genomic_DNA"/>
</dbReference>
<evidence type="ECO:0000256" key="1">
    <source>
        <dbReference type="ARBA" id="ARBA00001633"/>
    </source>
</evidence>
<evidence type="ECO:0000313" key="10">
    <source>
        <dbReference type="EMBL" id="HFT92369.1"/>
    </source>
</evidence>
<dbReference type="Pfam" id="PF00218">
    <property type="entry name" value="IGPS"/>
    <property type="match status" value="1"/>
</dbReference>
<keyword evidence="5" id="KW-0210">Decarboxylase</keyword>
<dbReference type="InterPro" id="IPR013785">
    <property type="entry name" value="Aldolase_TIM"/>
</dbReference>
<keyword evidence="8" id="KW-0456">Lyase</keyword>
<comment type="caution">
    <text evidence="10">The sequence shown here is derived from an EMBL/GenBank/DDBJ whole genome shotgun (WGS) entry which is preliminary data.</text>
</comment>
<dbReference type="CDD" id="cd00331">
    <property type="entry name" value="IGPS"/>
    <property type="match status" value="1"/>
</dbReference>
<comment type="catalytic activity">
    <reaction evidence="1">
        <text>1-(2-carboxyphenylamino)-1-deoxy-D-ribulose 5-phosphate + H(+) = (1S,2R)-1-C-(indol-3-yl)glycerol 3-phosphate + CO2 + H2O</text>
        <dbReference type="Rhea" id="RHEA:23476"/>
        <dbReference type="ChEBI" id="CHEBI:15377"/>
        <dbReference type="ChEBI" id="CHEBI:15378"/>
        <dbReference type="ChEBI" id="CHEBI:16526"/>
        <dbReference type="ChEBI" id="CHEBI:58613"/>
        <dbReference type="ChEBI" id="CHEBI:58866"/>
        <dbReference type="EC" id="4.1.1.48"/>
    </reaction>
</comment>
<keyword evidence="7" id="KW-0057">Aromatic amino acid biosynthesis</keyword>
<evidence type="ECO:0000256" key="7">
    <source>
        <dbReference type="ARBA" id="ARBA00023141"/>
    </source>
</evidence>
<keyword evidence="4" id="KW-0028">Amino-acid biosynthesis</keyword>
<dbReference type="InterPro" id="IPR013798">
    <property type="entry name" value="Indole-3-glycerol_P_synth_dom"/>
</dbReference>
<name>A0A7C3QTL9_9BACT</name>
<dbReference type="GO" id="GO:0004640">
    <property type="term" value="F:phosphoribosylanthranilate isomerase activity"/>
    <property type="evidence" value="ECO:0007669"/>
    <property type="project" value="TreeGrafter"/>
</dbReference>
<dbReference type="GO" id="GO:0004425">
    <property type="term" value="F:indole-3-glycerol-phosphate synthase activity"/>
    <property type="evidence" value="ECO:0007669"/>
    <property type="project" value="UniProtKB-EC"/>
</dbReference>
<evidence type="ECO:0000256" key="4">
    <source>
        <dbReference type="ARBA" id="ARBA00022605"/>
    </source>
</evidence>